<dbReference type="GO" id="GO:0016020">
    <property type="term" value="C:membrane"/>
    <property type="evidence" value="ECO:0007669"/>
    <property type="project" value="InterPro"/>
</dbReference>
<dbReference type="Gene3D" id="1.10.287.950">
    <property type="entry name" value="Methyl-accepting chemotaxis protein"/>
    <property type="match status" value="1"/>
</dbReference>
<protein>
    <submittedName>
        <fullName evidence="4">Methyl-accepting chemotaxis protein</fullName>
    </submittedName>
</protein>
<accession>A0A1M6ZGT5</accession>
<organism evidence="4 5">
    <name type="scientific">Roseovarius litoreus</name>
    <dbReference type="NCBI Taxonomy" id="1155722"/>
    <lineage>
        <taxon>Bacteria</taxon>
        <taxon>Pseudomonadati</taxon>
        <taxon>Pseudomonadota</taxon>
        <taxon>Alphaproteobacteria</taxon>
        <taxon>Rhodobacterales</taxon>
        <taxon>Roseobacteraceae</taxon>
        <taxon>Roseovarius</taxon>
    </lineage>
</organism>
<dbReference type="SMART" id="SM00283">
    <property type="entry name" value="MA"/>
    <property type="match status" value="1"/>
</dbReference>
<dbReference type="PROSITE" id="PS50111">
    <property type="entry name" value="CHEMOTAXIS_TRANSDUC_2"/>
    <property type="match status" value="1"/>
</dbReference>
<reference evidence="4 5" key="1">
    <citation type="submission" date="2016-11" db="EMBL/GenBank/DDBJ databases">
        <authorList>
            <person name="Varghese N."/>
            <person name="Submissions S."/>
        </authorList>
    </citation>
    <scope>NUCLEOTIDE SEQUENCE [LARGE SCALE GENOMIC DNA]</scope>
    <source>
        <strain evidence="4 5">DSM 28249</strain>
    </source>
</reference>
<evidence type="ECO:0000313" key="4">
    <source>
        <dbReference type="EMBL" id="SHL29731.1"/>
    </source>
</evidence>
<evidence type="ECO:0000259" key="3">
    <source>
        <dbReference type="PROSITE" id="PS50111"/>
    </source>
</evidence>
<dbReference type="AlphaFoldDB" id="A0A1M6ZGT5"/>
<feature type="domain" description="Methyl-accepting transducer" evidence="3">
    <location>
        <begin position="32"/>
        <end position="268"/>
    </location>
</feature>
<proteinExistence type="predicted"/>
<dbReference type="InterPro" id="IPR004089">
    <property type="entry name" value="MCPsignal_dom"/>
</dbReference>
<dbReference type="Proteomes" id="UP000322545">
    <property type="component" value="Unassembled WGS sequence"/>
</dbReference>
<name>A0A1M6ZGT5_9RHOB</name>
<dbReference type="SUPFAM" id="SSF58104">
    <property type="entry name" value="Methyl-accepting chemotaxis protein (MCP) signaling domain"/>
    <property type="match status" value="1"/>
</dbReference>
<keyword evidence="5" id="KW-1185">Reference proteome</keyword>
<sequence length="479" mass="51588">MFDRDFDLDVQAEGETGGEAMDLSSVSDIARRIGDLAVSIAAASGDVQDVSELAVRQRDGFLVIKDRMRDMATHGLQVRDAAASALEQSGAAEERIGLTSAHLAQMVVQVANLTEQVAVISERLTRVAETVKSVTKVSQHVAGIARHTNLLSLNAAVEAARAGEYGRGFAVVAGEVKNLSTQASSATAEITSTVDKLAEELNSLIGQVTDAGGLADKIRDVTGAVEDDVHALPETFATVRRAQEEIVAASKSIESSIIDTQQQVETLTDTVEQSTLSLSTASDKLQDITNDSETITAISARLGVHTVDTPYIKAVSKAAADISRAFEEAVTRGAISVHDLFDESYVGVPGTDPQQHMTRFVTFTDRVLPGIQEPMLNFSDRVVFCAATDRNGYIATHNLKFSRPQEAGAVEWNAKNARNRRIFNDRVGLRAGQSQRPFLVQAYRRDMGGGEYRMMKDVSAPITVNGRHWGGLRLAYLVG</sequence>
<dbReference type="RefSeq" id="WP_188129821.1">
    <property type="nucleotide sequence ID" value="NZ_FRCB01000001.1"/>
</dbReference>
<keyword evidence="1 2" id="KW-0807">Transducer</keyword>
<dbReference type="Pfam" id="PF00015">
    <property type="entry name" value="MCPsignal"/>
    <property type="match status" value="1"/>
</dbReference>
<dbReference type="PANTHER" id="PTHR32089:SF112">
    <property type="entry name" value="LYSOZYME-LIKE PROTEIN-RELATED"/>
    <property type="match status" value="1"/>
</dbReference>
<gene>
    <name evidence="4" type="ORF">SAMN05443432_10153</name>
</gene>
<evidence type="ECO:0000313" key="5">
    <source>
        <dbReference type="Proteomes" id="UP000322545"/>
    </source>
</evidence>
<evidence type="ECO:0000256" key="1">
    <source>
        <dbReference type="ARBA" id="ARBA00023224"/>
    </source>
</evidence>
<evidence type="ECO:0000256" key="2">
    <source>
        <dbReference type="PROSITE-ProRule" id="PRU00284"/>
    </source>
</evidence>
<dbReference type="PANTHER" id="PTHR32089">
    <property type="entry name" value="METHYL-ACCEPTING CHEMOTAXIS PROTEIN MCPB"/>
    <property type="match status" value="1"/>
</dbReference>
<dbReference type="EMBL" id="FRCB01000001">
    <property type="protein sequence ID" value="SHL29731.1"/>
    <property type="molecule type" value="Genomic_DNA"/>
</dbReference>
<dbReference type="GO" id="GO:0007165">
    <property type="term" value="P:signal transduction"/>
    <property type="evidence" value="ECO:0007669"/>
    <property type="project" value="UniProtKB-KW"/>
</dbReference>